<dbReference type="RefSeq" id="WP_343333612.1">
    <property type="nucleotide sequence ID" value="NZ_JAPOHD010000027.1"/>
</dbReference>
<dbReference type="GO" id="GO:0015562">
    <property type="term" value="F:efflux transmembrane transporter activity"/>
    <property type="evidence" value="ECO:0007669"/>
    <property type="project" value="TreeGrafter"/>
</dbReference>
<sequence length="395" mass="43988">MSWRKITFIIVALIVLLGGSAALSELFVSMKPEPMKKPEQTLKRSVKVEEVVYSDIVSPLTVQGRAVSGSEVVLVAEAAGKIEPGAVRLRKGTKFTKGQLLAVIYKDEAELALKARKSNFLSTMISLLPDIKVDFPEVLETYENFFHNIDLNKNLPALPEVKNEKLKIFLASRGVFNEYYGILQDEKKLSRHSLYAPFDGTFTQINYEVGAYVNTGAQIGRMIRTDNVEIEVPVPNGDSKWIKVGDKVEVYDNDSDGIKQGTVVRKSNFIDEATQSRSIFVEVQSSPADELLTGEYKVVDFPGHKIARSMEIPRNAVFNSNVVYAVVNGQLKKREINILKTMETTLIFNGIEEGTKMVVEPLINVKENTPVNILGEEVVKEGNRKSKSTKEQASL</sequence>
<dbReference type="PANTHER" id="PTHR30469:SF15">
    <property type="entry name" value="HLYD FAMILY OF SECRETION PROTEINS"/>
    <property type="match status" value="1"/>
</dbReference>
<keyword evidence="2" id="KW-1185">Reference proteome</keyword>
<organism evidence="1 2">
    <name type="scientific">Draconibacterium aestuarii</name>
    <dbReference type="NCBI Taxonomy" id="2998507"/>
    <lineage>
        <taxon>Bacteria</taxon>
        <taxon>Pseudomonadati</taxon>
        <taxon>Bacteroidota</taxon>
        <taxon>Bacteroidia</taxon>
        <taxon>Marinilabiliales</taxon>
        <taxon>Prolixibacteraceae</taxon>
        <taxon>Draconibacterium</taxon>
    </lineage>
</organism>
<dbReference type="EMBL" id="JAPOHD010000027">
    <property type="protein sequence ID" value="MCY1721281.1"/>
    <property type="molecule type" value="Genomic_DNA"/>
</dbReference>
<evidence type="ECO:0000313" key="1">
    <source>
        <dbReference type="EMBL" id="MCY1721281.1"/>
    </source>
</evidence>
<dbReference type="AlphaFoldDB" id="A0A9X3F648"/>
<gene>
    <name evidence="1" type="ORF">OU798_13060</name>
</gene>
<dbReference type="Proteomes" id="UP001145087">
    <property type="component" value="Unassembled WGS sequence"/>
</dbReference>
<protein>
    <submittedName>
        <fullName evidence="1">HlyD family efflux transporter periplasmic adaptor subunit</fullName>
    </submittedName>
</protein>
<evidence type="ECO:0000313" key="2">
    <source>
        <dbReference type="Proteomes" id="UP001145087"/>
    </source>
</evidence>
<dbReference type="GO" id="GO:1990281">
    <property type="term" value="C:efflux pump complex"/>
    <property type="evidence" value="ECO:0007669"/>
    <property type="project" value="TreeGrafter"/>
</dbReference>
<accession>A0A9X3F648</accession>
<proteinExistence type="predicted"/>
<dbReference type="Gene3D" id="2.40.420.20">
    <property type="match status" value="1"/>
</dbReference>
<comment type="caution">
    <text evidence="1">The sequence shown here is derived from an EMBL/GenBank/DDBJ whole genome shotgun (WGS) entry which is preliminary data.</text>
</comment>
<dbReference type="PANTHER" id="PTHR30469">
    <property type="entry name" value="MULTIDRUG RESISTANCE PROTEIN MDTA"/>
    <property type="match status" value="1"/>
</dbReference>
<name>A0A9X3F648_9BACT</name>
<reference evidence="1" key="1">
    <citation type="submission" date="2022-11" db="EMBL/GenBank/DDBJ databases">
        <title>Marilongibacter aestuarii gen. nov., sp. nov., isolated from tidal flat sediment.</title>
        <authorList>
            <person name="Jiayan W."/>
        </authorList>
    </citation>
    <scope>NUCLEOTIDE SEQUENCE</scope>
    <source>
        <strain evidence="1">Z1-6</strain>
    </source>
</reference>
<dbReference type="Gene3D" id="2.40.50.100">
    <property type="match status" value="1"/>
</dbReference>